<feature type="transmembrane region" description="Helical" evidence="5">
    <location>
        <begin position="69"/>
        <end position="86"/>
    </location>
</feature>
<comment type="subcellular location">
    <subcellularLocation>
        <location evidence="1">Membrane</location>
        <topology evidence="1">Multi-pass membrane protein</topology>
    </subcellularLocation>
</comment>
<evidence type="ECO:0000256" key="3">
    <source>
        <dbReference type="ARBA" id="ARBA00022989"/>
    </source>
</evidence>
<keyword evidence="2 5" id="KW-0812">Transmembrane</keyword>
<protein>
    <submittedName>
        <fullName evidence="7">Cation diffusion facilitator family transporter</fullName>
    </submittedName>
</protein>
<evidence type="ECO:0000256" key="2">
    <source>
        <dbReference type="ARBA" id="ARBA00022692"/>
    </source>
</evidence>
<feature type="transmembrane region" description="Helical" evidence="5">
    <location>
        <begin position="172"/>
        <end position="193"/>
    </location>
</feature>
<dbReference type="NCBIfam" id="TIGR01297">
    <property type="entry name" value="CDF"/>
    <property type="match status" value="1"/>
</dbReference>
<evidence type="ECO:0000256" key="1">
    <source>
        <dbReference type="ARBA" id="ARBA00004141"/>
    </source>
</evidence>
<dbReference type="PANTHER" id="PTHR11562">
    <property type="entry name" value="CATION EFFLUX PROTEIN/ ZINC TRANSPORTER"/>
    <property type="match status" value="1"/>
</dbReference>
<dbReference type="InterPro" id="IPR027469">
    <property type="entry name" value="Cation_efflux_TMD_sf"/>
</dbReference>
<accession>A0A285PAV7</accession>
<feature type="domain" description="Cation efflux protein transmembrane" evidence="6">
    <location>
        <begin position="36"/>
        <end position="230"/>
    </location>
</feature>
<keyword evidence="8" id="KW-1185">Reference proteome</keyword>
<dbReference type="InterPro" id="IPR058533">
    <property type="entry name" value="Cation_efflux_TM"/>
</dbReference>
<sequence>MVQNGRKVIFLTFMERSFCKHEHIFYTPKKKAEGKVLLVFVLTLVFMLVEIIAGYIFGSVALLADGVHMGTHAVAFGITLGAYMLARKWSRDVSFSFGTWKVEVLGAYTSAVILGVMAFLVLGEAVLKLIKREGVKYEDALLVAFAGLLINLVSAFALSHDDEHKHDFNLSAAYLHVIADVLTSLLAITALLGGEYLGMWYLDPLSGLVGFSVILSWSYSLLKDTAQILLDREMASPLVKELIERIEKDNTSKVQDIHLLRVHHDKYACILSVMTTEDRSVDYYIKRLEGIDNLVHTTIEIKYCPHVELTH</sequence>
<dbReference type="InterPro" id="IPR050681">
    <property type="entry name" value="CDF/SLC30A"/>
</dbReference>
<feature type="transmembrane region" description="Helical" evidence="5">
    <location>
        <begin position="107"/>
        <end position="130"/>
    </location>
</feature>
<evidence type="ECO:0000313" key="7">
    <source>
        <dbReference type="EMBL" id="SNZ16991.1"/>
    </source>
</evidence>
<evidence type="ECO:0000313" key="8">
    <source>
        <dbReference type="Proteomes" id="UP000218627"/>
    </source>
</evidence>
<dbReference type="Gene3D" id="1.20.1510.10">
    <property type="entry name" value="Cation efflux protein transmembrane domain"/>
    <property type="match status" value="1"/>
</dbReference>
<dbReference type="AlphaFoldDB" id="A0A285PAV7"/>
<evidence type="ECO:0000256" key="5">
    <source>
        <dbReference type="SAM" id="Phobius"/>
    </source>
</evidence>
<evidence type="ECO:0000259" key="6">
    <source>
        <dbReference type="Pfam" id="PF01545"/>
    </source>
</evidence>
<gene>
    <name evidence="7" type="ORF">SAMN06265353_1758</name>
</gene>
<organism evidence="7 8">
    <name type="scientific">Hydrogenobacter hydrogenophilus</name>
    <dbReference type="NCBI Taxonomy" id="35835"/>
    <lineage>
        <taxon>Bacteria</taxon>
        <taxon>Pseudomonadati</taxon>
        <taxon>Aquificota</taxon>
        <taxon>Aquificia</taxon>
        <taxon>Aquificales</taxon>
        <taxon>Aquificaceae</taxon>
        <taxon>Hydrogenobacter</taxon>
    </lineage>
</organism>
<dbReference type="PANTHER" id="PTHR11562:SF40">
    <property type="entry name" value="CATION EFFLUX SYSTEM PROTEIN"/>
    <property type="match status" value="1"/>
</dbReference>
<dbReference type="GO" id="GO:0005886">
    <property type="term" value="C:plasma membrane"/>
    <property type="evidence" value="ECO:0007669"/>
    <property type="project" value="TreeGrafter"/>
</dbReference>
<dbReference type="SUPFAM" id="SSF161111">
    <property type="entry name" value="Cation efflux protein transmembrane domain-like"/>
    <property type="match status" value="1"/>
</dbReference>
<reference evidence="8" key="1">
    <citation type="submission" date="2017-09" db="EMBL/GenBank/DDBJ databases">
        <authorList>
            <person name="Varghese N."/>
            <person name="Submissions S."/>
        </authorList>
    </citation>
    <scope>NUCLEOTIDE SEQUENCE [LARGE SCALE GENOMIC DNA]</scope>
    <source>
        <strain evidence="8">DSM 2913</strain>
    </source>
</reference>
<name>A0A285PAV7_9AQUI</name>
<dbReference type="EMBL" id="OBEN01000018">
    <property type="protein sequence ID" value="SNZ16991.1"/>
    <property type="molecule type" value="Genomic_DNA"/>
</dbReference>
<dbReference type="Proteomes" id="UP000218627">
    <property type="component" value="Unassembled WGS sequence"/>
</dbReference>
<keyword evidence="3 5" id="KW-1133">Transmembrane helix</keyword>
<feature type="transmembrane region" description="Helical" evidence="5">
    <location>
        <begin position="36"/>
        <end position="57"/>
    </location>
</feature>
<feature type="transmembrane region" description="Helical" evidence="5">
    <location>
        <begin position="205"/>
        <end position="222"/>
    </location>
</feature>
<dbReference type="Pfam" id="PF01545">
    <property type="entry name" value="Cation_efflux"/>
    <property type="match status" value="1"/>
</dbReference>
<feature type="transmembrane region" description="Helical" evidence="5">
    <location>
        <begin position="142"/>
        <end position="160"/>
    </location>
</feature>
<dbReference type="GO" id="GO:0005385">
    <property type="term" value="F:zinc ion transmembrane transporter activity"/>
    <property type="evidence" value="ECO:0007669"/>
    <property type="project" value="TreeGrafter"/>
</dbReference>
<proteinExistence type="predicted"/>
<dbReference type="InterPro" id="IPR002524">
    <property type="entry name" value="Cation_efflux"/>
</dbReference>
<keyword evidence="4 5" id="KW-0472">Membrane</keyword>
<evidence type="ECO:0000256" key="4">
    <source>
        <dbReference type="ARBA" id="ARBA00023136"/>
    </source>
</evidence>